<keyword evidence="3" id="KW-1185">Reference proteome</keyword>
<proteinExistence type="predicted"/>
<dbReference type="InterPro" id="IPR036412">
    <property type="entry name" value="HAD-like_sf"/>
</dbReference>
<dbReference type="Gene3D" id="3.40.50.1000">
    <property type="entry name" value="HAD superfamily/HAD-like"/>
    <property type="match status" value="4"/>
</dbReference>
<accession>A0A9Q0BS31</accession>
<dbReference type="InterPro" id="IPR041492">
    <property type="entry name" value="HAD_2"/>
</dbReference>
<evidence type="ECO:0008006" key="4">
    <source>
        <dbReference type="Google" id="ProtNLM"/>
    </source>
</evidence>
<dbReference type="Gene3D" id="1.10.150.240">
    <property type="entry name" value="Putative phosphatase, domain 2"/>
    <property type="match status" value="3"/>
</dbReference>
<feature type="compositionally biased region" description="Acidic residues" evidence="1">
    <location>
        <begin position="501"/>
        <end position="512"/>
    </location>
</feature>
<dbReference type="CDD" id="cd07505">
    <property type="entry name" value="HAD_BPGM-like"/>
    <property type="match status" value="1"/>
</dbReference>
<reference evidence="2" key="1">
    <citation type="journal article" date="2023" name="Genome Biol. Evol.">
        <title>Long-read-based Genome Assembly of Drosophila gunungcola Reveals Fewer Chemosensory Genes in Flower-breeding Species.</title>
        <authorList>
            <person name="Negi A."/>
            <person name="Liao B.Y."/>
            <person name="Yeh S.D."/>
        </authorList>
    </citation>
    <scope>NUCLEOTIDE SEQUENCE</scope>
    <source>
        <strain evidence="2">Sukarami</strain>
    </source>
</reference>
<dbReference type="PANTHER" id="PTHR18901:SF38">
    <property type="entry name" value="PSEUDOURIDINE-5'-PHOSPHATASE"/>
    <property type="match status" value="1"/>
</dbReference>
<evidence type="ECO:0000313" key="3">
    <source>
        <dbReference type="Proteomes" id="UP001059596"/>
    </source>
</evidence>
<dbReference type="InterPro" id="IPR006439">
    <property type="entry name" value="HAD-SF_hydro_IA"/>
</dbReference>
<dbReference type="PANTHER" id="PTHR18901">
    <property type="entry name" value="2-DEOXYGLUCOSE-6-PHOSPHATE PHOSPHATASE 2"/>
    <property type="match status" value="1"/>
</dbReference>
<feature type="region of interest" description="Disordered" evidence="1">
    <location>
        <begin position="464"/>
        <end position="483"/>
    </location>
</feature>
<dbReference type="NCBIfam" id="TIGR01509">
    <property type="entry name" value="HAD-SF-IA-v3"/>
    <property type="match status" value="3"/>
</dbReference>
<gene>
    <name evidence="2" type="ORF">M5D96_003860</name>
</gene>
<feature type="region of interest" description="Disordered" evidence="1">
    <location>
        <begin position="497"/>
        <end position="519"/>
    </location>
</feature>
<evidence type="ECO:0000313" key="2">
    <source>
        <dbReference type="EMBL" id="KAI8042547.1"/>
    </source>
</evidence>
<feature type="region of interest" description="Disordered" evidence="1">
    <location>
        <begin position="761"/>
        <end position="821"/>
    </location>
</feature>
<dbReference type="InterPro" id="IPR023214">
    <property type="entry name" value="HAD_sf"/>
</dbReference>
<evidence type="ECO:0000256" key="1">
    <source>
        <dbReference type="SAM" id="MobiDB-lite"/>
    </source>
</evidence>
<dbReference type="SUPFAM" id="SSF56784">
    <property type="entry name" value="HAD-like"/>
    <property type="match status" value="4"/>
</dbReference>
<name>A0A9Q0BS31_9MUSC</name>
<dbReference type="InterPro" id="IPR023198">
    <property type="entry name" value="PGP-like_dom2"/>
</dbReference>
<dbReference type="Pfam" id="PF00702">
    <property type="entry name" value="Hydrolase"/>
    <property type="match status" value="2"/>
</dbReference>
<organism evidence="2 3">
    <name type="scientific">Drosophila gunungcola</name>
    <name type="common">fruit fly</name>
    <dbReference type="NCBI Taxonomy" id="103775"/>
    <lineage>
        <taxon>Eukaryota</taxon>
        <taxon>Metazoa</taxon>
        <taxon>Ecdysozoa</taxon>
        <taxon>Arthropoda</taxon>
        <taxon>Hexapoda</taxon>
        <taxon>Insecta</taxon>
        <taxon>Pterygota</taxon>
        <taxon>Neoptera</taxon>
        <taxon>Endopterygota</taxon>
        <taxon>Diptera</taxon>
        <taxon>Brachycera</taxon>
        <taxon>Muscomorpha</taxon>
        <taxon>Ephydroidea</taxon>
        <taxon>Drosophilidae</taxon>
        <taxon>Drosophila</taxon>
        <taxon>Sophophora</taxon>
    </lineage>
</organism>
<sequence length="821" mass="91749">MPVDTFSQAIVQEMNLPIKKEEFAEIFQSISNRYLGNVPLLPGVKAKPHKDIMLAFHHVVCGDDPQLPIGRGKPKPDIFLLAASRFNPPADPKKCLIFEDSPAGLRGGVEAGSQVVFIPQPHLDGLLIDSERLRTECVQKILDPYGHTYSFDIRMRCMGKPDAEQAELIVNTYNLPFSRTEFETQQELQSRSKLGFIRLMPGTRRHSRLFDVFHHVVLSGSDEEVKEGKPAPDIFLTTASRFEDPPEPSKCLVFESSLAGMEAALAAGMQVVLVPDPLVSIRANTRYIYRKALKELALSYDRRIPEHLLIQSGPMTTSEMSQLICRKCDMPMDWESFRFELNERTSQLIANPPFMDGIERLVNHLRLGLVTSCSEANYCAKIRGREDFFENFSSVICADDPELRAFKPEPDVYLIAMSRLGDAGPDCTLVFDGTPKGVQAAADARLPLAALRFEYLDDFEPEMLNMPPFTDPPPRRRSSRRRTRYSRRLTVIRRRAAEAAAAEEEEEQEEATPENSCGAAPKMCTPCCKACRAPTKCSSCPPMCCSPGISFCIFDLESAVFDTRHVYTRALNELASSYNRMVPEDVLIQSGPMETAEMAELICRKCDLPVSWESFRFQLNERTSDLIANPTLMPGVLRLVTHLRKCCLGLGLVTSCSESMYCTKIRGREDFFKNFSSVICADDPELRAYKPEPDVYLIAMSRLGDAGPDCTLVFDGTPKGVQAAADARLPVVMLAENDLPCCWSELATLRLETLEEFEPEEFDMPPYSCTEPPPRKSKTASRRSSQKSDGSRRSSAARRKAAEDLAADEGEEEEDEGEGVA</sequence>
<dbReference type="Pfam" id="PF13419">
    <property type="entry name" value="HAD_2"/>
    <property type="match status" value="1"/>
</dbReference>
<dbReference type="GO" id="GO:0016791">
    <property type="term" value="F:phosphatase activity"/>
    <property type="evidence" value="ECO:0007669"/>
    <property type="project" value="TreeGrafter"/>
</dbReference>
<dbReference type="EMBL" id="JAMKOV010000002">
    <property type="protein sequence ID" value="KAI8042547.1"/>
    <property type="molecule type" value="Genomic_DNA"/>
</dbReference>
<dbReference type="Proteomes" id="UP001059596">
    <property type="component" value="Unassembled WGS sequence"/>
</dbReference>
<feature type="compositionally biased region" description="Basic residues" evidence="1">
    <location>
        <begin position="775"/>
        <end position="785"/>
    </location>
</feature>
<feature type="compositionally biased region" description="Acidic residues" evidence="1">
    <location>
        <begin position="805"/>
        <end position="821"/>
    </location>
</feature>
<protein>
    <recommendedName>
        <fullName evidence="4">Pseudouridine-5'-phosphatase</fullName>
    </recommendedName>
</protein>
<dbReference type="AlphaFoldDB" id="A0A9Q0BS31"/>
<comment type="caution">
    <text evidence="2">The sequence shown here is derived from an EMBL/GenBank/DDBJ whole genome shotgun (WGS) entry which is preliminary data.</text>
</comment>